<dbReference type="Proteomes" id="UP000198597">
    <property type="component" value="Unassembled WGS sequence"/>
</dbReference>
<dbReference type="STRING" id="94869.SAMN04488529_101137"/>
<protein>
    <submittedName>
        <fullName evidence="1">Uncharacterized protein</fullName>
    </submittedName>
</protein>
<proteinExistence type="predicted"/>
<name>A0A1H0LN10_9CLOT</name>
<evidence type="ECO:0000313" key="2">
    <source>
        <dbReference type="Proteomes" id="UP000198597"/>
    </source>
</evidence>
<sequence length="32" mass="4056">MFKEEYSSQFDKEEVHWIKTEFPFWKKLMTAN</sequence>
<dbReference type="EMBL" id="FNJM01000001">
    <property type="protein sequence ID" value="SDO69443.1"/>
    <property type="molecule type" value="Genomic_DNA"/>
</dbReference>
<accession>A0A1H0LN10</accession>
<reference evidence="1 2" key="1">
    <citation type="submission" date="2016-10" db="EMBL/GenBank/DDBJ databases">
        <authorList>
            <person name="de Groot N.N."/>
        </authorList>
    </citation>
    <scope>NUCLEOTIDE SEQUENCE [LARGE SCALE GENOMIC DNA]</scope>
    <source>
        <strain evidence="1 2">DSM 12272</strain>
    </source>
</reference>
<gene>
    <name evidence="1" type="ORF">SAMN04488529_101137</name>
</gene>
<keyword evidence="2" id="KW-1185">Reference proteome</keyword>
<dbReference type="AlphaFoldDB" id="A0A1H0LN10"/>
<evidence type="ECO:0000313" key="1">
    <source>
        <dbReference type="EMBL" id="SDO69443.1"/>
    </source>
</evidence>
<organism evidence="1 2">
    <name type="scientific">Clostridium gasigenes</name>
    <dbReference type="NCBI Taxonomy" id="94869"/>
    <lineage>
        <taxon>Bacteria</taxon>
        <taxon>Bacillati</taxon>
        <taxon>Bacillota</taxon>
        <taxon>Clostridia</taxon>
        <taxon>Eubacteriales</taxon>
        <taxon>Clostridiaceae</taxon>
        <taxon>Clostridium</taxon>
    </lineage>
</organism>